<dbReference type="AlphaFoldDB" id="A0A1W1BG03"/>
<protein>
    <recommendedName>
        <fullName evidence="1">Peptidase M15C domain-containing protein</fullName>
    </recommendedName>
</protein>
<name>A0A1W1BG03_9ZZZZ</name>
<gene>
    <name evidence="2" type="ORF">MNB_SV-6-162</name>
</gene>
<dbReference type="SUPFAM" id="SSF55166">
    <property type="entry name" value="Hedgehog/DD-peptidase"/>
    <property type="match status" value="1"/>
</dbReference>
<dbReference type="InterPro" id="IPR009045">
    <property type="entry name" value="Zn_M74/Hedgehog-like"/>
</dbReference>
<reference evidence="2" key="1">
    <citation type="submission" date="2016-10" db="EMBL/GenBank/DDBJ databases">
        <authorList>
            <person name="de Groot N.N."/>
        </authorList>
    </citation>
    <scope>NUCLEOTIDE SEQUENCE</scope>
</reference>
<proteinExistence type="predicted"/>
<feature type="domain" description="Peptidase M15C" evidence="1">
    <location>
        <begin position="92"/>
        <end position="178"/>
    </location>
</feature>
<evidence type="ECO:0000259" key="1">
    <source>
        <dbReference type="Pfam" id="PF13539"/>
    </source>
</evidence>
<dbReference type="Pfam" id="PF13539">
    <property type="entry name" value="Peptidase_M15_4"/>
    <property type="match status" value="1"/>
</dbReference>
<dbReference type="InterPro" id="IPR039561">
    <property type="entry name" value="Peptidase_M15C"/>
</dbReference>
<evidence type="ECO:0000313" key="2">
    <source>
        <dbReference type="EMBL" id="SFV52427.1"/>
    </source>
</evidence>
<sequence>MIQGGSWRKGCPVPISDLRYLKIPHYDFRWKRVIGEMVVHRDVAKDVADIFDKLYKNRYPIRKMKLVSHYGASDYRSIEADNTSAFNCRPVTGGKKWSNHSYGRAIDINPIENPYISRSGHISHSKSLKYRDRRVSNSNSAENRATIRGGDYIVKLFKQRGWRWGGEWHGIKDYQHFDKPTKRRALAH</sequence>
<dbReference type="Gene3D" id="3.30.1380.10">
    <property type="match status" value="1"/>
</dbReference>
<accession>A0A1W1BG03</accession>
<organism evidence="2">
    <name type="scientific">hydrothermal vent metagenome</name>
    <dbReference type="NCBI Taxonomy" id="652676"/>
    <lineage>
        <taxon>unclassified sequences</taxon>
        <taxon>metagenomes</taxon>
        <taxon>ecological metagenomes</taxon>
    </lineage>
</organism>
<dbReference type="GO" id="GO:0008233">
    <property type="term" value="F:peptidase activity"/>
    <property type="evidence" value="ECO:0007669"/>
    <property type="project" value="InterPro"/>
</dbReference>
<dbReference type="EMBL" id="FPHC01000026">
    <property type="protein sequence ID" value="SFV52427.1"/>
    <property type="molecule type" value="Genomic_DNA"/>
</dbReference>